<feature type="compositionally biased region" description="Basic residues" evidence="1">
    <location>
        <begin position="124"/>
        <end position="136"/>
    </location>
</feature>
<dbReference type="Proteomes" id="UP001218218">
    <property type="component" value="Unassembled WGS sequence"/>
</dbReference>
<comment type="caution">
    <text evidence="2">The sequence shown here is derived from an EMBL/GenBank/DDBJ whole genome shotgun (WGS) entry which is preliminary data.</text>
</comment>
<dbReference type="AlphaFoldDB" id="A0AAD6Z6E4"/>
<dbReference type="EMBL" id="JARIHO010000083">
    <property type="protein sequence ID" value="KAJ7309183.1"/>
    <property type="molecule type" value="Genomic_DNA"/>
</dbReference>
<evidence type="ECO:0000256" key="1">
    <source>
        <dbReference type="SAM" id="MobiDB-lite"/>
    </source>
</evidence>
<protein>
    <submittedName>
        <fullName evidence="2">Uncharacterized protein</fullName>
    </submittedName>
</protein>
<name>A0AAD6Z6E4_9AGAR</name>
<feature type="region of interest" description="Disordered" evidence="1">
    <location>
        <begin position="116"/>
        <end position="153"/>
    </location>
</feature>
<evidence type="ECO:0000313" key="2">
    <source>
        <dbReference type="EMBL" id="KAJ7309183.1"/>
    </source>
</evidence>
<proteinExistence type="predicted"/>
<accession>A0AAD6Z6E4</accession>
<gene>
    <name evidence="2" type="ORF">DFH08DRAFT_487191</name>
</gene>
<evidence type="ECO:0000313" key="3">
    <source>
        <dbReference type="Proteomes" id="UP001218218"/>
    </source>
</evidence>
<organism evidence="2 3">
    <name type="scientific">Mycena albidolilacea</name>
    <dbReference type="NCBI Taxonomy" id="1033008"/>
    <lineage>
        <taxon>Eukaryota</taxon>
        <taxon>Fungi</taxon>
        <taxon>Dikarya</taxon>
        <taxon>Basidiomycota</taxon>
        <taxon>Agaricomycotina</taxon>
        <taxon>Agaricomycetes</taxon>
        <taxon>Agaricomycetidae</taxon>
        <taxon>Agaricales</taxon>
        <taxon>Marasmiineae</taxon>
        <taxon>Mycenaceae</taxon>
        <taxon>Mycena</taxon>
    </lineage>
</organism>
<feature type="compositionally biased region" description="Low complexity" evidence="1">
    <location>
        <begin position="10"/>
        <end position="21"/>
    </location>
</feature>
<reference evidence="2" key="1">
    <citation type="submission" date="2023-03" db="EMBL/GenBank/DDBJ databases">
        <title>Massive genome expansion in bonnet fungi (Mycena s.s.) driven by repeated elements and novel gene families across ecological guilds.</title>
        <authorList>
            <consortium name="Lawrence Berkeley National Laboratory"/>
            <person name="Harder C.B."/>
            <person name="Miyauchi S."/>
            <person name="Viragh M."/>
            <person name="Kuo A."/>
            <person name="Thoen E."/>
            <person name="Andreopoulos B."/>
            <person name="Lu D."/>
            <person name="Skrede I."/>
            <person name="Drula E."/>
            <person name="Henrissat B."/>
            <person name="Morin E."/>
            <person name="Kohler A."/>
            <person name="Barry K."/>
            <person name="LaButti K."/>
            <person name="Morin E."/>
            <person name="Salamov A."/>
            <person name="Lipzen A."/>
            <person name="Mereny Z."/>
            <person name="Hegedus B."/>
            <person name="Baldrian P."/>
            <person name="Stursova M."/>
            <person name="Weitz H."/>
            <person name="Taylor A."/>
            <person name="Grigoriev I.V."/>
            <person name="Nagy L.G."/>
            <person name="Martin F."/>
            <person name="Kauserud H."/>
        </authorList>
    </citation>
    <scope>NUCLEOTIDE SEQUENCE</scope>
    <source>
        <strain evidence="2">CBHHK002</strain>
    </source>
</reference>
<sequence>METEVKGGQSVSPPLSSLSPSRLHKQASSFHLAIRLTPSPSAPPRAFHARISPVEALPVLTLLGPQDYGSERTTAPRARTPSCAESQMYWMRSARRRTCGYPTLSCVSAPSVGTAAQPREIRGGRGRGRQTARRRRAENARRRTAHGVQAGNSPLSVSSAVREMGGGEATRAIALLMGSLAFRKAAAPPQIPITARGAFRGGGGWARGQRKEGGEGSLLRDVSRVRTEANKHGMDWGLVVRARGTETDSSLLRVGCVVRFEIKCSCAARWT</sequence>
<feature type="region of interest" description="Disordered" evidence="1">
    <location>
        <begin position="1"/>
        <end position="22"/>
    </location>
</feature>
<keyword evidence="3" id="KW-1185">Reference proteome</keyword>